<feature type="transmembrane region" description="Helical" evidence="1">
    <location>
        <begin position="38"/>
        <end position="59"/>
    </location>
</feature>
<dbReference type="AlphaFoldDB" id="A0A2H4VB39"/>
<evidence type="ECO:0000313" key="2">
    <source>
        <dbReference type="EMBL" id="AUB55299.1"/>
    </source>
</evidence>
<protein>
    <submittedName>
        <fullName evidence="2">Uncharacterized protein</fullName>
    </submittedName>
</protein>
<name>A0A2H4VB39_9EURY</name>
<dbReference type="Proteomes" id="UP000232806">
    <property type="component" value="Chromosome"/>
</dbReference>
<organism evidence="2 3">
    <name type="scientific">Methanobacterium subterraneum</name>
    <dbReference type="NCBI Taxonomy" id="59277"/>
    <lineage>
        <taxon>Archaea</taxon>
        <taxon>Methanobacteriati</taxon>
        <taxon>Methanobacteriota</taxon>
        <taxon>Methanomada group</taxon>
        <taxon>Methanobacteria</taxon>
        <taxon>Methanobacteriales</taxon>
        <taxon>Methanobacteriaceae</taxon>
        <taxon>Methanobacterium</taxon>
    </lineage>
</organism>
<evidence type="ECO:0000313" key="3">
    <source>
        <dbReference type="Proteomes" id="UP000232806"/>
    </source>
</evidence>
<keyword evidence="1" id="KW-0472">Membrane</keyword>
<feature type="transmembrane region" description="Helical" evidence="1">
    <location>
        <begin position="12"/>
        <end position="32"/>
    </location>
</feature>
<proteinExistence type="predicted"/>
<evidence type="ECO:0000256" key="1">
    <source>
        <dbReference type="SAM" id="Phobius"/>
    </source>
</evidence>
<reference evidence="2 3" key="1">
    <citation type="submission" date="2016-10" db="EMBL/GenBank/DDBJ databases">
        <title>Comparative genomics between deep and shallow subseafloor isolates.</title>
        <authorList>
            <person name="Ishii S."/>
            <person name="Miller J.R."/>
            <person name="Sutton G."/>
            <person name="Suzuki S."/>
            <person name="Methe B."/>
            <person name="Inagaki F."/>
            <person name="Imachi H."/>
        </authorList>
    </citation>
    <scope>NUCLEOTIDE SEQUENCE [LARGE SCALE GENOMIC DNA]</scope>
    <source>
        <strain evidence="2 3">MO-MB1</strain>
    </source>
</reference>
<dbReference type="EMBL" id="CP017766">
    <property type="protein sequence ID" value="AUB55299.1"/>
    <property type="molecule type" value="Genomic_DNA"/>
</dbReference>
<accession>A0A2H4VB39</accession>
<gene>
    <name evidence="2" type="ORF">BK007_04225</name>
</gene>
<sequence length="68" mass="8016">MKEYLIKILFMRQGSIEIVSSIIYLFLTLLFFENPTFPFIMPVTFIFLFGIVTGLLNFVNIKIKCFIQ</sequence>
<keyword evidence="1" id="KW-0812">Transmembrane</keyword>
<keyword evidence="1" id="KW-1133">Transmembrane helix</keyword>